<dbReference type="InterPro" id="IPR036291">
    <property type="entry name" value="NAD(P)-bd_dom_sf"/>
</dbReference>
<reference evidence="6 7" key="1">
    <citation type="journal article" date="2018" name="Mol. Biol. Evol.">
        <title>Broad Genomic Sampling Reveals a Smut Pathogenic Ancestry of the Fungal Clade Ustilaginomycotina.</title>
        <authorList>
            <person name="Kijpornyongpan T."/>
            <person name="Mondo S.J."/>
            <person name="Barry K."/>
            <person name="Sandor L."/>
            <person name="Lee J."/>
            <person name="Lipzen A."/>
            <person name="Pangilinan J."/>
            <person name="LaButti K."/>
            <person name="Hainaut M."/>
            <person name="Henrissat B."/>
            <person name="Grigoriev I.V."/>
            <person name="Spatafora J.W."/>
            <person name="Aime M.C."/>
        </authorList>
    </citation>
    <scope>NUCLEOTIDE SEQUENCE [LARGE SCALE GENOMIC DNA]</scope>
    <source>
        <strain evidence="6 7">MCA 4718</strain>
    </source>
</reference>
<protein>
    <submittedName>
        <fullName evidence="6">Nucleotide sugar dehydrogenase</fullName>
    </submittedName>
</protein>
<keyword evidence="2" id="KW-0560">Oxidoreductase</keyword>
<dbReference type="GeneID" id="37015187"/>
<dbReference type="GO" id="GO:0051287">
    <property type="term" value="F:NAD binding"/>
    <property type="evidence" value="ECO:0007669"/>
    <property type="project" value="InterPro"/>
</dbReference>
<dbReference type="SUPFAM" id="SSF51735">
    <property type="entry name" value="NAD(P)-binding Rossmann-fold domains"/>
    <property type="match status" value="1"/>
</dbReference>
<sequence>MASCQRSDDFAEKHTACLRTESVASAHELNSLPPMQRLPSPSAHWHTCLPEVARGHRTAECLVVLIVGAGFVGEHLIDCFSQAFLTFALDHNPHRCSHLRARYARNANVHIISHVDEEQRSKEFDLCLISVPTLLLADQVSVDTQDIVRAVRDVGIHARRGSAVVIESSVKVGTSRQLLEPLRKRGVYVGYSPERVDPGRTYPIFRDIPKLVAGIDQESLDQINKFYQRVFTTTVPVRSLETAEMTKLFENCQRLLLISYVNEIADTCAELDIDIHDVCEAARTKPFGYVPFFPSLGAGGHCIPVNPWYLLADGHNLPTLRQAALSNQERPLQKAREIFQLATEATDEHQPCIEPKLPRILVYGIGFKKGSSSLAYSSAALLADELTSMGACVKYFDEAVNTGRWPSLRRADLHAQVTRPDGSSCQLLDAEYDIVVVTQSPDARDRGPLRGLERCRVIYFAPR</sequence>
<dbReference type="NCBIfam" id="TIGR03026">
    <property type="entry name" value="NDP-sugDHase"/>
    <property type="match status" value="1"/>
</dbReference>
<dbReference type="Proteomes" id="UP000245942">
    <property type="component" value="Unassembled WGS sequence"/>
</dbReference>
<gene>
    <name evidence="6" type="ORF">BCV69DRAFT_285627</name>
</gene>
<name>A0A316TW67_9BASI</name>
<dbReference type="SMART" id="SM00984">
    <property type="entry name" value="UDPG_MGDP_dh_C"/>
    <property type="match status" value="1"/>
</dbReference>
<evidence type="ECO:0000256" key="1">
    <source>
        <dbReference type="ARBA" id="ARBA00006601"/>
    </source>
</evidence>
<dbReference type="PANTHER" id="PTHR43491">
    <property type="entry name" value="UDP-N-ACETYL-D-MANNOSAMINE DEHYDROGENASE"/>
    <property type="match status" value="1"/>
</dbReference>
<evidence type="ECO:0000259" key="5">
    <source>
        <dbReference type="SMART" id="SM00984"/>
    </source>
</evidence>
<evidence type="ECO:0000256" key="3">
    <source>
        <dbReference type="ARBA" id="ARBA00023027"/>
    </source>
</evidence>
<dbReference type="STRING" id="1684307.A0A316TW67"/>
<dbReference type="EMBL" id="KZ819340">
    <property type="protein sequence ID" value="PWN17746.1"/>
    <property type="molecule type" value="Genomic_DNA"/>
</dbReference>
<dbReference type="GO" id="GO:0000271">
    <property type="term" value="P:polysaccharide biosynthetic process"/>
    <property type="evidence" value="ECO:0007669"/>
    <property type="project" value="InterPro"/>
</dbReference>
<organism evidence="6 7">
    <name type="scientific">Pseudomicrostroma glucosiphilum</name>
    <dbReference type="NCBI Taxonomy" id="1684307"/>
    <lineage>
        <taxon>Eukaryota</taxon>
        <taxon>Fungi</taxon>
        <taxon>Dikarya</taxon>
        <taxon>Basidiomycota</taxon>
        <taxon>Ustilaginomycotina</taxon>
        <taxon>Exobasidiomycetes</taxon>
        <taxon>Microstromatales</taxon>
        <taxon>Microstromatales incertae sedis</taxon>
        <taxon>Pseudomicrostroma</taxon>
    </lineage>
</organism>
<dbReference type="InterPro" id="IPR008927">
    <property type="entry name" value="6-PGluconate_DH-like_C_sf"/>
</dbReference>
<dbReference type="InterPro" id="IPR036220">
    <property type="entry name" value="UDP-Glc/GDP-Man_DH_C_sf"/>
</dbReference>
<accession>A0A316TW67</accession>
<evidence type="ECO:0000256" key="2">
    <source>
        <dbReference type="ARBA" id="ARBA00023002"/>
    </source>
</evidence>
<evidence type="ECO:0000313" key="6">
    <source>
        <dbReference type="EMBL" id="PWN17746.1"/>
    </source>
</evidence>
<dbReference type="SUPFAM" id="SSF48179">
    <property type="entry name" value="6-phosphogluconate dehydrogenase C-terminal domain-like"/>
    <property type="match status" value="1"/>
</dbReference>
<dbReference type="Pfam" id="PF03721">
    <property type="entry name" value="UDPG_MGDP_dh_N"/>
    <property type="match status" value="1"/>
</dbReference>
<keyword evidence="7" id="KW-1185">Reference proteome</keyword>
<dbReference type="SUPFAM" id="SSF52413">
    <property type="entry name" value="UDP-glucose/GDP-mannose dehydrogenase C-terminal domain"/>
    <property type="match status" value="1"/>
</dbReference>
<dbReference type="InterPro" id="IPR014026">
    <property type="entry name" value="UDP-Glc/GDP-Man_DH_dimer"/>
</dbReference>
<dbReference type="Gene3D" id="3.40.50.720">
    <property type="entry name" value="NAD(P)-binding Rossmann-like Domain"/>
    <property type="match status" value="2"/>
</dbReference>
<dbReference type="PIRSF" id="PIRSF000124">
    <property type="entry name" value="UDPglc_GDPman_dh"/>
    <property type="match status" value="1"/>
</dbReference>
<dbReference type="Pfam" id="PF00984">
    <property type="entry name" value="UDPG_MGDP_dh"/>
    <property type="match status" value="1"/>
</dbReference>
<dbReference type="InterPro" id="IPR017476">
    <property type="entry name" value="UDP-Glc/GDP-Man"/>
</dbReference>
<evidence type="ECO:0000313" key="7">
    <source>
        <dbReference type="Proteomes" id="UP000245942"/>
    </source>
</evidence>
<dbReference type="GO" id="GO:0016628">
    <property type="term" value="F:oxidoreductase activity, acting on the CH-CH group of donors, NAD or NADP as acceptor"/>
    <property type="evidence" value="ECO:0007669"/>
    <property type="project" value="InterPro"/>
</dbReference>
<dbReference type="PIRSF" id="PIRSF500136">
    <property type="entry name" value="UDP_ManNAc_DH"/>
    <property type="match status" value="1"/>
</dbReference>
<evidence type="ECO:0000256" key="4">
    <source>
        <dbReference type="PIRNR" id="PIRNR000124"/>
    </source>
</evidence>
<dbReference type="PANTHER" id="PTHR43491:SF2">
    <property type="entry name" value="UDP-N-ACETYL-D-MANNOSAMINE DEHYDROGENASE"/>
    <property type="match status" value="1"/>
</dbReference>
<feature type="domain" description="UDP-glucose/GDP-mannose dehydrogenase C-terminal" evidence="5">
    <location>
        <begin position="361"/>
        <end position="462"/>
    </location>
</feature>
<dbReference type="InterPro" id="IPR014027">
    <property type="entry name" value="UDP-Glc/GDP-Man_DH_C"/>
</dbReference>
<dbReference type="GO" id="GO:0016616">
    <property type="term" value="F:oxidoreductase activity, acting on the CH-OH group of donors, NAD or NADP as acceptor"/>
    <property type="evidence" value="ECO:0007669"/>
    <property type="project" value="InterPro"/>
</dbReference>
<proteinExistence type="inferred from homology"/>
<dbReference type="RefSeq" id="XP_025344906.1">
    <property type="nucleotide sequence ID" value="XM_025493453.1"/>
</dbReference>
<keyword evidence="3" id="KW-0520">NAD</keyword>
<dbReference type="InterPro" id="IPR028359">
    <property type="entry name" value="UDP_ManNAc/GlcNAc_DH"/>
</dbReference>
<dbReference type="OrthoDB" id="5059218at2759"/>
<dbReference type="InterPro" id="IPR001732">
    <property type="entry name" value="UDP-Glc/GDP-Man_DH_N"/>
</dbReference>
<comment type="similarity">
    <text evidence="1 4">Belongs to the UDP-glucose/GDP-mannose dehydrogenase family.</text>
</comment>
<dbReference type="AlphaFoldDB" id="A0A316TW67"/>